<organism evidence="1 2">
    <name type="scientific">Candidatus Pristimantibacillus lignocellulolyticus</name>
    <dbReference type="NCBI Taxonomy" id="2994561"/>
    <lineage>
        <taxon>Bacteria</taxon>
        <taxon>Bacillati</taxon>
        <taxon>Bacillota</taxon>
        <taxon>Bacilli</taxon>
        <taxon>Bacillales</taxon>
        <taxon>Paenibacillaceae</taxon>
        <taxon>Candidatus Pristimantibacillus</taxon>
    </lineage>
</organism>
<reference evidence="1" key="1">
    <citation type="submission" date="2022-05" db="EMBL/GenBank/DDBJ databases">
        <title>Novel bacterial taxa in a minimal lignocellulolytic consortium and its capacity to transform plastics disclosed by genome-resolved metagenomics.</title>
        <authorList>
            <person name="Rodriguez C.A.D."/>
            <person name="Diaz-Garcia L."/>
            <person name="Herrera K."/>
            <person name="Tarazona N.A."/>
            <person name="Sproer C."/>
            <person name="Overmann J."/>
            <person name="Jimenez D.J."/>
        </authorList>
    </citation>
    <scope>NUCLEOTIDE SEQUENCE</scope>
    <source>
        <strain evidence="1">MAG5</strain>
    </source>
</reference>
<name>A0A9J6ZHT5_9BACL</name>
<protein>
    <submittedName>
        <fullName evidence="1">Uncharacterized protein</fullName>
    </submittedName>
</protein>
<dbReference type="Proteomes" id="UP001056756">
    <property type="component" value="Chromosome"/>
</dbReference>
<gene>
    <name evidence="1" type="ORF">NAG76_03735</name>
</gene>
<dbReference type="KEGG" id="plig:NAG76_03735"/>
<evidence type="ECO:0000313" key="1">
    <source>
        <dbReference type="EMBL" id="URN95384.1"/>
    </source>
</evidence>
<evidence type="ECO:0000313" key="2">
    <source>
        <dbReference type="Proteomes" id="UP001056756"/>
    </source>
</evidence>
<accession>A0A9J6ZHT5</accession>
<proteinExistence type="predicted"/>
<sequence length="67" mass="8186">MKWKVIQHNDRYLVYRKTWHSSEWMGIEKKDIRMILIRDLIWAIEVFADCSTIELAHKLLALKQKIM</sequence>
<dbReference type="AlphaFoldDB" id="A0A9J6ZHT5"/>
<dbReference type="EMBL" id="CP097899">
    <property type="protein sequence ID" value="URN95384.1"/>
    <property type="molecule type" value="Genomic_DNA"/>
</dbReference>